<gene>
    <name evidence="2" type="ORF">S06H3_01622</name>
</gene>
<keyword evidence="1" id="KW-1133">Transmembrane helix</keyword>
<evidence type="ECO:0000313" key="2">
    <source>
        <dbReference type="EMBL" id="GAH98143.1"/>
    </source>
</evidence>
<keyword evidence="1" id="KW-0812">Transmembrane</keyword>
<protein>
    <submittedName>
        <fullName evidence="2">Uncharacterized protein</fullName>
    </submittedName>
</protein>
<dbReference type="EMBL" id="BARV01000418">
    <property type="protein sequence ID" value="GAH98143.1"/>
    <property type="molecule type" value="Genomic_DNA"/>
</dbReference>
<dbReference type="AlphaFoldDB" id="X1LVI7"/>
<accession>X1LVI7</accession>
<feature type="transmembrane region" description="Helical" evidence="1">
    <location>
        <begin position="6"/>
        <end position="24"/>
    </location>
</feature>
<feature type="transmembrane region" description="Helical" evidence="1">
    <location>
        <begin position="116"/>
        <end position="134"/>
    </location>
</feature>
<name>X1LVI7_9ZZZZ</name>
<feature type="transmembrane region" description="Helical" evidence="1">
    <location>
        <begin position="69"/>
        <end position="95"/>
    </location>
</feature>
<comment type="caution">
    <text evidence="2">The sequence shown here is derived from an EMBL/GenBank/DDBJ whole genome shotgun (WGS) entry which is preliminary data.</text>
</comment>
<proteinExistence type="predicted"/>
<sequence>MELIVGVILVVMGMLMLLGTPLGFRVKTKAGTRKGYASLFGFGALYALATAGCVAPIFVGVILRAISSGFIGGMTIFLSYALGFSLLLIIVTLLVASAKEMAMAKLMQAMPYVERVGGLILIVVGVYLAGYYFITFS</sequence>
<evidence type="ECO:0000256" key="1">
    <source>
        <dbReference type="SAM" id="Phobius"/>
    </source>
</evidence>
<feature type="transmembrane region" description="Helical" evidence="1">
    <location>
        <begin position="36"/>
        <end position="63"/>
    </location>
</feature>
<organism evidence="2">
    <name type="scientific">marine sediment metagenome</name>
    <dbReference type="NCBI Taxonomy" id="412755"/>
    <lineage>
        <taxon>unclassified sequences</taxon>
        <taxon>metagenomes</taxon>
        <taxon>ecological metagenomes</taxon>
    </lineage>
</organism>
<keyword evidence="1" id="KW-0472">Membrane</keyword>
<reference evidence="2" key="1">
    <citation type="journal article" date="2014" name="Front. Microbiol.">
        <title>High frequency of phylogenetically diverse reductive dehalogenase-homologous genes in deep subseafloor sedimentary metagenomes.</title>
        <authorList>
            <person name="Kawai M."/>
            <person name="Futagami T."/>
            <person name="Toyoda A."/>
            <person name="Takaki Y."/>
            <person name="Nishi S."/>
            <person name="Hori S."/>
            <person name="Arai W."/>
            <person name="Tsubouchi T."/>
            <person name="Morono Y."/>
            <person name="Uchiyama I."/>
            <person name="Ito T."/>
            <person name="Fujiyama A."/>
            <person name="Inagaki F."/>
            <person name="Takami H."/>
        </authorList>
    </citation>
    <scope>NUCLEOTIDE SEQUENCE</scope>
    <source>
        <strain evidence="2">Expedition CK06-06</strain>
    </source>
</reference>